<gene>
    <name evidence="1" type="ORF">GA0116959_11930</name>
</gene>
<accession>A0A1C4GZB1</accession>
<dbReference type="AlphaFoldDB" id="A0A1C4GZB1"/>
<proteinExistence type="predicted"/>
<protein>
    <submittedName>
        <fullName evidence="1">Uncharacterized protein</fullName>
    </submittedName>
</protein>
<evidence type="ECO:0000313" key="1">
    <source>
        <dbReference type="EMBL" id="SCC73335.1"/>
    </source>
</evidence>
<reference evidence="1 2" key="1">
    <citation type="submission" date="2016-08" db="EMBL/GenBank/DDBJ databases">
        <authorList>
            <person name="Seilhamer J.J."/>
        </authorList>
    </citation>
    <scope>NUCLEOTIDE SEQUENCE [LARGE SCALE GENOMIC DNA]</scope>
    <source>
        <strain evidence="1 2">ANC 4874</strain>
    </source>
</reference>
<sequence length="37" mass="4107">MSKNNSNKQPTKKFFVLIGIAIIFTLVLKRDSAAPQS</sequence>
<dbReference type="Proteomes" id="UP000243661">
    <property type="component" value="Unassembled WGS sequence"/>
</dbReference>
<organism evidence="1 2">
    <name type="scientific">Acinetobacter albensis</name>
    <dbReference type="NCBI Taxonomy" id="1673609"/>
    <lineage>
        <taxon>Bacteria</taxon>
        <taxon>Pseudomonadati</taxon>
        <taxon>Pseudomonadota</taxon>
        <taxon>Gammaproteobacteria</taxon>
        <taxon>Moraxellales</taxon>
        <taxon>Moraxellaceae</taxon>
        <taxon>Acinetobacter</taxon>
    </lineage>
</organism>
<dbReference type="EMBL" id="FMBK01000019">
    <property type="protein sequence ID" value="SCC73335.1"/>
    <property type="molecule type" value="Genomic_DNA"/>
</dbReference>
<name>A0A1C4GZB1_9GAMM</name>
<evidence type="ECO:0000313" key="2">
    <source>
        <dbReference type="Proteomes" id="UP000243661"/>
    </source>
</evidence>